<protein>
    <submittedName>
        <fullName evidence="7">Metallophosphoesterase</fullName>
    </submittedName>
</protein>
<evidence type="ECO:0000259" key="5">
    <source>
        <dbReference type="Pfam" id="PF00149"/>
    </source>
</evidence>
<dbReference type="InterPro" id="IPR057846">
    <property type="entry name" value="wHTH-Calcineurin_assc"/>
</dbReference>
<dbReference type="InterPro" id="IPR029052">
    <property type="entry name" value="Metallo-depent_PP-like"/>
</dbReference>
<name>A0A9J7AQK4_9PROT</name>
<evidence type="ECO:0000259" key="6">
    <source>
        <dbReference type="Pfam" id="PF24408"/>
    </source>
</evidence>
<dbReference type="SUPFAM" id="SSF56300">
    <property type="entry name" value="Metallo-dependent phosphatases"/>
    <property type="match status" value="1"/>
</dbReference>
<gene>
    <name evidence="7" type="ORF">NUH88_20060</name>
</gene>
<dbReference type="RefSeq" id="WP_257768486.1">
    <property type="nucleotide sequence ID" value="NZ_CP102480.1"/>
</dbReference>
<dbReference type="EMBL" id="CP102480">
    <property type="protein sequence ID" value="UUX49680.1"/>
    <property type="molecule type" value="Genomic_DNA"/>
</dbReference>
<sequence>MKILVISDIHAYNKHHPTLGSSTPSFVIAGDNAPHSPQSQLIDLIKAEDIQVDYVVCPGDLGDKADISGIEFSWNFLKSVTENCHARALIATTGNHDLDSRFFSGKYDPREFLQNYSHDFPVYIRCLQEKANPESMTLHYWALNFCLFSLDDIRFVILNSSAYHGYNAKDSVPELEHGRISAPTIDLIKKYIDRDNKEREKNGKNKYPINIFICHHHLKPDNSVGYIDKSEIIGASTLLDLLSDTDNGRWFAIHGHRHRSRLYQSEKSTGPWVLSAASFGKTTDGDDTNICPNQIHIVEFDQSPKNQMAQRVQGTVATWNWYPNLDGWQQQARPPSGLPPQSGFGWRGSIDDLARKIDNSLKGDYARWEQILPLAPELRYVTYSDMIELKKTLANHYNINSQEGLKGNIIELGRKS</sequence>
<evidence type="ECO:0000313" key="8">
    <source>
        <dbReference type="Proteomes" id="UP001060336"/>
    </source>
</evidence>
<keyword evidence="1" id="KW-0479">Metal-binding</keyword>
<proteinExistence type="inferred from homology"/>
<keyword evidence="2" id="KW-0378">Hydrolase</keyword>
<dbReference type="Gene3D" id="3.60.21.10">
    <property type="match status" value="1"/>
</dbReference>
<dbReference type="KEGG" id="naci:NUH88_20060"/>
<feature type="domain" description="Calcineurin" evidence="6">
    <location>
        <begin position="342"/>
        <end position="395"/>
    </location>
</feature>
<accession>A0A9J7AQK4</accession>
<dbReference type="PANTHER" id="PTHR42988">
    <property type="entry name" value="PHOSPHOHYDROLASE"/>
    <property type="match status" value="1"/>
</dbReference>
<dbReference type="PANTHER" id="PTHR42988:SF2">
    <property type="entry name" value="CYCLIC NUCLEOTIDE PHOSPHODIESTERASE CBUA0032-RELATED"/>
    <property type="match status" value="1"/>
</dbReference>
<feature type="domain" description="Calcineurin-like phosphoesterase" evidence="5">
    <location>
        <begin position="1"/>
        <end position="258"/>
    </location>
</feature>
<dbReference type="Pfam" id="PF00149">
    <property type="entry name" value="Metallophos"/>
    <property type="match status" value="1"/>
</dbReference>
<dbReference type="InterPro" id="IPR004843">
    <property type="entry name" value="Calcineurin-like_PHP"/>
</dbReference>
<evidence type="ECO:0000313" key="7">
    <source>
        <dbReference type="EMBL" id="UUX49680.1"/>
    </source>
</evidence>
<dbReference type="Proteomes" id="UP001060336">
    <property type="component" value="Chromosome"/>
</dbReference>
<keyword evidence="3" id="KW-0408">Iron</keyword>
<comment type="similarity">
    <text evidence="4">Belongs to the cyclic nucleotide phosphodiesterase class-III family.</text>
</comment>
<dbReference type="AlphaFoldDB" id="A0A9J7AQK4"/>
<dbReference type="GO" id="GO:0046872">
    <property type="term" value="F:metal ion binding"/>
    <property type="evidence" value="ECO:0007669"/>
    <property type="project" value="UniProtKB-KW"/>
</dbReference>
<evidence type="ECO:0000256" key="2">
    <source>
        <dbReference type="ARBA" id="ARBA00022801"/>
    </source>
</evidence>
<evidence type="ECO:0000256" key="1">
    <source>
        <dbReference type="ARBA" id="ARBA00022723"/>
    </source>
</evidence>
<evidence type="ECO:0000256" key="3">
    <source>
        <dbReference type="ARBA" id="ARBA00023004"/>
    </source>
</evidence>
<reference evidence="7" key="1">
    <citation type="submission" date="2022-08" db="EMBL/GenBank/DDBJ databases">
        <title>Nisaea acidiphila sp. nov., isolated from a marine algal debris and emended description of the genus Nisaea Urios et al. 2008.</title>
        <authorList>
            <person name="Kwon K."/>
        </authorList>
    </citation>
    <scope>NUCLEOTIDE SEQUENCE</scope>
    <source>
        <strain evidence="7">MEBiC11861</strain>
    </source>
</reference>
<dbReference type="GO" id="GO:0016787">
    <property type="term" value="F:hydrolase activity"/>
    <property type="evidence" value="ECO:0007669"/>
    <property type="project" value="UniProtKB-KW"/>
</dbReference>
<organism evidence="7 8">
    <name type="scientific">Nisaea acidiphila</name>
    <dbReference type="NCBI Taxonomy" id="1862145"/>
    <lineage>
        <taxon>Bacteria</taxon>
        <taxon>Pseudomonadati</taxon>
        <taxon>Pseudomonadota</taxon>
        <taxon>Alphaproteobacteria</taxon>
        <taxon>Rhodospirillales</taxon>
        <taxon>Thalassobaculaceae</taxon>
        <taxon>Nisaea</taxon>
    </lineage>
</organism>
<dbReference type="InterPro" id="IPR050884">
    <property type="entry name" value="CNP_phosphodiesterase-III"/>
</dbReference>
<dbReference type="Pfam" id="PF24408">
    <property type="entry name" value="wHTH-Calcineurin_assc"/>
    <property type="match status" value="1"/>
</dbReference>
<evidence type="ECO:0000256" key="4">
    <source>
        <dbReference type="ARBA" id="ARBA00025742"/>
    </source>
</evidence>
<keyword evidence="8" id="KW-1185">Reference proteome</keyword>